<dbReference type="EMBL" id="UXSR01000235">
    <property type="protein sequence ID" value="VDD75721.1"/>
    <property type="molecule type" value="Genomic_DNA"/>
</dbReference>
<dbReference type="AlphaFoldDB" id="A0A0R3U4X4"/>
<evidence type="ECO:0000313" key="3">
    <source>
        <dbReference type="WBParaSite" id="MCOS_0000172301-mRNA-1"/>
    </source>
</evidence>
<dbReference type="WBParaSite" id="MCOS_0000172301-mRNA-1">
    <property type="protein sequence ID" value="MCOS_0000172301-mRNA-1"/>
    <property type="gene ID" value="MCOS_0000172301"/>
</dbReference>
<sequence>MRTILKAMSAVWEADFGYRSTVPNEVHQMRCLHKQPSATLDFHEGLLSIRAGFGQVFEAGRLPLHPCVLIPLIRSPHHERKSILRKPSILRTKPNLLMLTVSFDSYHLPLTIYRFATNRVILLFDMATSFDFH</sequence>
<gene>
    <name evidence="1" type="ORF">MCOS_LOCUS1724</name>
</gene>
<reference evidence="3" key="1">
    <citation type="submission" date="2016-03" db="UniProtKB">
        <authorList>
            <consortium name="WormBaseParasite"/>
        </authorList>
    </citation>
    <scope>IDENTIFICATION</scope>
</reference>
<protein>
    <submittedName>
        <fullName evidence="1 3">Uncharacterized protein</fullName>
    </submittedName>
</protein>
<organism evidence="3">
    <name type="scientific">Mesocestoides corti</name>
    <name type="common">Flatworm</name>
    <dbReference type="NCBI Taxonomy" id="53468"/>
    <lineage>
        <taxon>Eukaryota</taxon>
        <taxon>Metazoa</taxon>
        <taxon>Spiralia</taxon>
        <taxon>Lophotrochozoa</taxon>
        <taxon>Platyhelminthes</taxon>
        <taxon>Cestoda</taxon>
        <taxon>Eucestoda</taxon>
        <taxon>Cyclophyllidea</taxon>
        <taxon>Mesocestoididae</taxon>
        <taxon>Mesocestoides</taxon>
    </lineage>
</organism>
<evidence type="ECO:0000313" key="2">
    <source>
        <dbReference type="Proteomes" id="UP000267029"/>
    </source>
</evidence>
<accession>A0A0R3U4X4</accession>
<proteinExistence type="predicted"/>
<evidence type="ECO:0000313" key="1">
    <source>
        <dbReference type="EMBL" id="VDD75721.1"/>
    </source>
</evidence>
<keyword evidence="2" id="KW-1185">Reference proteome</keyword>
<dbReference type="Proteomes" id="UP000267029">
    <property type="component" value="Unassembled WGS sequence"/>
</dbReference>
<name>A0A0R3U4X4_MESCO</name>
<reference evidence="1 2" key="2">
    <citation type="submission" date="2018-10" db="EMBL/GenBank/DDBJ databases">
        <authorList>
            <consortium name="Pathogen Informatics"/>
        </authorList>
    </citation>
    <scope>NUCLEOTIDE SEQUENCE [LARGE SCALE GENOMIC DNA]</scope>
</reference>